<name>M5ER49_9HYPH</name>
<comment type="caution">
    <text evidence="1">The sequence shown here is derived from an EMBL/GenBank/DDBJ whole genome shotgun (WGS) entry which is preliminary data.</text>
</comment>
<dbReference type="AlphaFoldDB" id="M5ER49"/>
<dbReference type="Proteomes" id="UP000012062">
    <property type="component" value="Unassembled WGS sequence"/>
</dbReference>
<evidence type="ECO:0000313" key="1">
    <source>
        <dbReference type="EMBL" id="CCV06568.1"/>
    </source>
</evidence>
<proteinExistence type="predicted"/>
<keyword evidence="2" id="KW-1185">Reference proteome</keyword>
<dbReference type="STRING" id="1297569.MESS2_330027"/>
<dbReference type="eggNOG" id="COG1396">
    <property type="taxonomic scope" value="Bacteria"/>
</dbReference>
<protein>
    <submittedName>
        <fullName evidence="1">Uncharacterized protein</fullName>
    </submittedName>
</protein>
<evidence type="ECO:0000313" key="2">
    <source>
        <dbReference type="Proteomes" id="UP000012062"/>
    </source>
</evidence>
<accession>M5ER49</accession>
<dbReference type="EMBL" id="CAUM01000099">
    <property type="protein sequence ID" value="CCV06568.1"/>
    <property type="molecule type" value="Genomic_DNA"/>
</dbReference>
<organism evidence="1 2">
    <name type="scientific">Mesorhizobium metallidurans STM 2683</name>
    <dbReference type="NCBI Taxonomy" id="1297569"/>
    <lineage>
        <taxon>Bacteria</taxon>
        <taxon>Pseudomonadati</taxon>
        <taxon>Pseudomonadota</taxon>
        <taxon>Alphaproteobacteria</taxon>
        <taxon>Hyphomicrobiales</taxon>
        <taxon>Phyllobacteriaceae</taxon>
        <taxon>Mesorhizobium</taxon>
    </lineage>
</organism>
<gene>
    <name evidence="1" type="ORF">MESS2_330027</name>
</gene>
<sequence>MSTWPMYWCGHRSPARCLTPSSMSPTTAQPASPSRRWPSPGFFSCCVSLPCSRIAASHGSGVRALVRDDPGSSRGTNCSNRLRHSSPLQSTCSLSANLFEYERLVDGNDVAVADKVKGDIATGRDEPVPASIVNRIIAGENAVKVWRMHRVCPRAIWLQQPN</sequence>
<reference evidence="1 2" key="1">
    <citation type="submission" date="2013-02" db="EMBL/GenBank/DDBJ databases">
        <authorList>
            <person name="Genoscope - CEA"/>
        </authorList>
    </citation>
    <scope>NUCLEOTIDE SEQUENCE [LARGE SCALE GENOMIC DNA]</scope>
    <source>
        <strain evidence="1 2">STM 2683</strain>
    </source>
</reference>